<dbReference type="Gene3D" id="3.30.300.340">
    <property type="entry name" value="S-adenosylmethionine synthetase, N-terminal domain"/>
    <property type="match status" value="1"/>
</dbReference>
<evidence type="ECO:0000313" key="2">
    <source>
        <dbReference type="EMBL" id="NJP43248.1"/>
    </source>
</evidence>
<dbReference type="InterPro" id="IPR042544">
    <property type="entry name" value="AdoMet_synthase_3"/>
</dbReference>
<gene>
    <name evidence="2" type="ORF">HCN08_07505</name>
</gene>
<dbReference type="InterPro" id="IPR042543">
    <property type="entry name" value="AdoMet_synthase_2"/>
</dbReference>
<evidence type="ECO:0000313" key="3">
    <source>
        <dbReference type="Proteomes" id="UP000734511"/>
    </source>
</evidence>
<dbReference type="PANTHER" id="PTHR36697:SF1">
    <property type="entry name" value="S-ADENOSYLMETHIONINE SYNTHASE"/>
    <property type="match status" value="1"/>
</dbReference>
<proteinExistence type="inferred from homology"/>
<reference evidence="2 3" key="1">
    <citation type="submission" date="2020-03" db="EMBL/GenBank/DDBJ databases">
        <title>WGS of actinomycetes isolated from Thailand.</title>
        <authorList>
            <person name="Thawai C."/>
        </authorList>
    </citation>
    <scope>NUCLEOTIDE SEQUENCE [LARGE SCALE GENOMIC DNA]</scope>
    <source>
        <strain evidence="2 3">PRB2-1</strain>
    </source>
</reference>
<keyword evidence="3" id="KW-1185">Reference proteome</keyword>
<dbReference type="Proteomes" id="UP000734511">
    <property type="component" value="Unassembled WGS sequence"/>
</dbReference>
<dbReference type="RefSeq" id="WP_167982126.1">
    <property type="nucleotide sequence ID" value="NZ_JAATEJ010000004.1"/>
</dbReference>
<comment type="caution">
    <text evidence="2">The sequence shown here is derived from an EMBL/GenBank/DDBJ whole genome shotgun (WGS) entry which is preliminary data.</text>
</comment>
<name>A0ABX0ZHF0_9ACTN</name>
<dbReference type="Pfam" id="PF01941">
    <property type="entry name" value="AdoMet_Synthase"/>
    <property type="match status" value="1"/>
</dbReference>
<evidence type="ECO:0000256" key="1">
    <source>
        <dbReference type="ARBA" id="ARBA00006892"/>
    </source>
</evidence>
<dbReference type="Gene3D" id="3.30.300.10">
    <property type="match status" value="1"/>
</dbReference>
<sequence length="416" mass="45571">MNRTVSTSGRSRIVIETGTPRPEATTIVERKGLGHPDTLADHLAERLSQAYSRYTQETFGAVLHHNFDKLALLGGASRVEYGAGEMKAPVRVLVNGRAARTCGDSEIPVQELAEQTVRAFFAERLPELADHLDLRFHITANSSPGAVITDAGAPERTRWFAPRSVEDLRERRALMANDTSIGTGWAPHSPFEAFVREVADGFSGVSPFTREHPWCGSDVKVMGYYDGEHADVVLCVPQKSRFVPDRAAYLANKEAVLAECRRIAVDHLPGTPVDFRLNVRDVPQKDELYLTYTGSSIESGDEGVVGRGNRVNGLITPLRPMNMEGASGKNPVYHVGKLYNLAAARLAHRLHEETGGHAEVHMVSATGEPLDQPWRVLVRLSRPDAHVETVHSLVLETLAGFPALTQELVQDGVLLS</sequence>
<protein>
    <submittedName>
        <fullName evidence="2">Methionine adenosyltransferase</fullName>
    </submittedName>
</protein>
<organism evidence="2 3">
    <name type="scientific">Actinacidiphila epipremni</name>
    <dbReference type="NCBI Taxonomy" id="2053013"/>
    <lineage>
        <taxon>Bacteria</taxon>
        <taxon>Bacillati</taxon>
        <taxon>Actinomycetota</taxon>
        <taxon>Actinomycetes</taxon>
        <taxon>Kitasatosporales</taxon>
        <taxon>Streptomycetaceae</taxon>
        <taxon>Actinacidiphila</taxon>
    </lineage>
</organism>
<dbReference type="Gene3D" id="3.30.300.280">
    <property type="entry name" value="S-adenosylmethionine synthetase, C-terminal domain"/>
    <property type="match status" value="1"/>
</dbReference>
<dbReference type="PANTHER" id="PTHR36697">
    <property type="entry name" value="S-ADENOSYLMETHIONINE SYNTHASE"/>
    <property type="match status" value="1"/>
</dbReference>
<dbReference type="InterPro" id="IPR027790">
    <property type="entry name" value="AdoMet_synthase_2_family"/>
</dbReference>
<dbReference type="EMBL" id="JAATEJ010000004">
    <property type="protein sequence ID" value="NJP43248.1"/>
    <property type="molecule type" value="Genomic_DNA"/>
</dbReference>
<comment type="similarity">
    <text evidence="1">Belongs to the AdoMet synthetase 2 family.</text>
</comment>
<accession>A0ABX0ZHF0</accession>